<proteinExistence type="predicted"/>
<organism evidence="1">
    <name type="scientific">Rhizophora mucronata</name>
    <name type="common">Asiatic mangrove</name>
    <dbReference type="NCBI Taxonomy" id="61149"/>
    <lineage>
        <taxon>Eukaryota</taxon>
        <taxon>Viridiplantae</taxon>
        <taxon>Streptophyta</taxon>
        <taxon>Embryophyta</taxon>
        <taxon>Tracheophyta</taxon>
        <taxon>Spermatophyta</taxon>
        <taxon>Magnoliopsida</taxon>
        <taxon>eudicotyledons</taxon>
        <taxon>Gunneridae</taxon>
        <taxon>Pentapetalae</taxon>
        <taxon>rosids</taxon>
        <taxon>fabids</taxon>
        <taxon>Malpighiales</taxon>
        <taxon>Rhizophoraceae</taxon>
        <taxon>Rhizophora</taxon>
    </lineage>
</organism>
<accession>A0A2P2PLB1</accession>
<dbReference type="EMBL" id="GGEC01075038">
    <property type="protein sequence ID" value="MBX55522.1"/>
    <property type="molecule type" value="Transcribed_RNA"/>
</dbReference>
<evidence type="ECO:0000313" key="1">
    <source>
        <dbReference type="EMBL" id="MBX55522.1"/>
    </source>
</evidence>
<protein>
    <submittedName>
        <fullName evidence="1">Uncharacterized protein</fullName>
    </submittedName>
</protein>
<reference evidence="1" key="1">
    <citation type="submission" date="2018-02" db="EMBL/GenBank/DDBJ databases">
        <title>Rhizophora mucronata_Transcriptome.</title>
        <authorList>
            <person name="Meera S.P."/>
            <person name="Sreeshan A."/>
            <person name="Augustine A."/>
        </authorList>
    </citation>
    <scope>NUCLEOTIDE SEQUENCE</scope>
    <source>
        <tissue evidence="1">Leaf</tissue>
    </source>
</reference>
<name>A0A2P2PLB1_RHIMU</name>
<sequence>MIGYRLVREKLHQNPHLKLAIDTCK</sequence>
<dbReference type="AlphaFoldDB" id="A0A2P2PLB1"/>